<dbReference type="PANTHER" id="PTHR30004:SF6">
    <property type="entry name" value="D-THREONATE 4-PHOSPHATE DEHYDROGENASE"/>
    <property type="match status" value="1"/>
</dbReference>
<keyword evidence="2" id="KW-0560">Oxidoreductase</keyword>
<dbReference type="Gene3D" id="3.40.718.10">
    <property type="entry name" value="Isopropylmalate Dehydrogenase"/>
    <property type="match status" value="1"/>
</dbReference>
<dbReference type="STRING" id="1313304.CALK_0306"/>
<evidence type="ECO:0000256" key="1">
    <source>
        <dbReference type="ARBA" id="ARBA00022723"/>
    </source>
</evidence>
<evidence type="ECO:0000313" key="5">
    <source>
        <dbReference type="Proteomes" id="UP000017148"/>
    </source>
</evidence>
<keyword evidence="3" id="KW-0520">NAD</keyword>
<evidence type="ECO:0000256" key="2">
    <source>
        <dbReference type="ARBA" id="ARBA00023002"/>
    </source>
</evidence>
<dbReference type="GO" id="GO:0046872">
    <property type="term" value="F:metal ion binding"/>
    <property type="evidence" value="ECO:0007669"/>
    <property type="project" value="UniProtKB-KW"/>
</dbReference>
<gene>
    <name evidence="4" type="ORF">CALK_0306</name>
</gene>
<dbReference type="SUPFAM" id="SSF53659">
    <property type="entry name" value="Isocitrate/Isopropylmalate dehydrogenase-like"/>
    <property type="match status" value="1"/>
</dbReference>
<dbReference type="RefSeq" id="WP_022635852.1">
    <property type="nucleotide sequence ID" value="NZ_ASJR01000002.1"/>
</dbReference>
<proteinExistence type="predicted"/>
<keyword evidence="1" id="KW-0479">Metal-binding</keyword>
<dbReference type="GO" id="GO:0016491">
    <property type="term" value="F:oxidoreductase activity"/>
    <property type="evidence" value="ECO:0007669"/>
    <property type="project" value="UniProtKB-KW"/>
</dbReference>
<evidence type="ECO:0000256" key="3">
    <source>
        <dbReference type="ARBA" id="ARBA00023027"/>
    </source>
</evidence>
<dbReference type="EMBL" id="ASJR01000002">
    <property type="protein sequence ID" value="ERP39139.1"/>
    <property type="molecule type" value="Genomic_DNA"/>
</dbReference>
<dbReference type="Pfam" id="PF04166">
    <property type="entry name" value="PdxA"/>
    <property type="match status" value="1"/>
</dbReference>
<name>U7D9R5_9BACT</name>
<dbReference type="PANTHER" id="PTHR30004">
    <property type="entry name" value="4-HYDROXYTHREONINE-4-PHOSPHATE DEHYDROGENASE"/>
    <property type="match status" value="1"/>
</dbReference>
<keyword evidence="5" id="KW-1185">Reference proteome</keyword>
<dbReference type="AlphaFoldDB" id="U7D9R5"/>
<dbReference type="Proteomes" id="UP000017148">
    <property type="component" value="Unassembled WGS sequence"/>
</dbReference>
<organism evidence="4 5">
    <name type="scientific">Chitinivibrio alkaliphilus ACht1</name>
    <dbReference type="NCBI Taxonomy" id="1313304"/>
    <lineage>
        <taxon>Bacteria</taxon>
        <taxon>Pseudomonadati</taxon>
        <taxon>Fibrobacterota</taxon>
        <taxon>Chitinivibrionia</taxon>
        <taxon>Chitinivibrionales</taxon>
        <taxon>Chitinivibrionaceae</taxon>
        <taxon>Chitinivibrio</taxon>
    </lineage>
</organism>
<dbReference type="eggNOG" id="COG1995">
    <property type="taxonomic scope" value="Bacteria"/>
</dbReference>
<protein>
    <submittedName>
        <fullName evidence="4">4-hydroxythreonine-4-phosphate dehydrogenase</fullName>
    </submittedName>
</protein>
<dbReference type="PATRIC" id="fig|1313304.3.peg.289"/>
<dbReference type="GO" id="GO:0051287">
    <property type="term" value="F:NAD binding"/>
    <property type="evidence" value="ECO:0007669"/>
    <property type="project" value="InterPro"/>
</dbReference>
<sequence>MTHPPIAITMGDPAGIGPEIILKFFSKLPTLTTPPLVIGSMEVLSYYAACLTEPAPPLQRVTDPQEIQPGVIPVLEQDMPPFSWKPGILSKECGAAAYSYICRSIELAQSQQVSAVVTAPINKEALHMAGIAYPGHTEIFAEKTGCSSYTMMFSLDGVSVVHVTSHCSLREALDKVKPPLVLSNIRLLHQELCLLGIDNPRIAVSGLNPHAGENRIFGNEDYEHILPAVTHARKEGMAVVGPLPPDTVFMNAFKGEFDGVVSMLHDHGFVALKSRDFERGVNVTIGLPIIRTSVGHGTAFGIAGKNCASPESLCEAYATAEKLTRSRKE</sequence>
<reference evidence="4 5" key="1">
    <citation type="journal article" date="2013" name="Environ. Microbiol.">
        <title>Genome analysis of Chitinivibrio alkaliphilus gen. nov., sp. nov., a novel extremely haloalkaliphilic anaerobic chitinolytic bacterium from the candidate phylum Termite Group 3.</title>
        <authorList>
            <person name="Sorokin D.Y."/>
            <person name="Gumerov V.M."/>
            <person name="Rakitin A.L."/>
            <person name="Beletsky A.V."/>
            <person name="Damste J.S."/>
            <person name="Muyzer G."/>
            <person name="Mardanov A.V."/>
            <person name="Ravin N.V."/>
        </authorList>
    </citation>
    <scope>NUCLEOTIDE SEQUENCE [LARGE SCALE GENOMIC DNA]</scope>
    <source>
        <strain evidence="4 5">ACht1</strain>
    </source>
</reference>
<accession>U7D9R5</accession>
<evidence type="ECO:0000313" key="4">
    <source>
        <dbReference type="EMBL" id="ERP39139.1"/>
    </source>
</evidence>
<dbReference type="InterPro" id="IPR005255">
    <property type="entry name" value="PdxA_fam"/>
</dbReference>
<comment type="caution">
    <text evidence="4">The sequence shown here is derived from an EMBL/GenBank/DDBJ whole genome shotgun (WGS) entry which is preliminary data.</text>
</comment>
<dbReference type="OrthoDB" id="9801783at2"/>
<dbReference type="NCBIfam" id="TIGR00557">
    <property type="entry name" value="pdxA"/>
    <property type="match status" value="1"/>
</dbReference>